<dbReference type="InterPro" id="IPR006364">
    <property type="entry name" value="CobI/CbiL/CobIJ_dom"/>
</dbReference>
<keyword evidence="4 9" id="KW-0489">Methyltransferase</keyword>
<dbReference type="InterPro" id="IPR012382">
    <property type="entry name" value="CobI/CbiL"/>
</dbReference>
<comment type="similarity">
    <text evidence="2 7">Belongs to the precorrin methyltransferase family.</text>
</comment>
<gene>
    <name evidence="9" type="ORF">GGC33_09430</name>
</gene>
<name>A0A844GW73_9CHRO</name>
<dbReference type="InterPro" id="IPR014776">
    <property type="entry name" value="4pyrrole_Mease_sub2"/>
</dbReference>
<dbReference type="Gene3D" id="3.40.1010.10">
    <property type="entry name" value="Cobalt-precorrin-4 Transmethylase, Domain 1"/>
    <property type="match status" value="1"/>
</dbReference>
<evidence type="ECO:0000256" key="7">
    <source>
        <dbReference type="PIRNR" id="PIRNR036427"/>
    </source>
</evidence>
<feature type="domain" description="Tetrapyrrole methylase" evidence="8">
    <location>
        <begin position="7"/>
        <end position="217"/>
    </location>
</feature>
<dbReference type="UniPathway" id="UPA00148"/>
<evidence type="ECO:0000256" key="5">
    <source>
        <dbReference type="ARBA" id="ARBA00022679"/>
    </source>
</evidence>
<dbReference type="CDD" id="cd11645">
    <property type="entry name" value="Precorrin_2_C20_MT"/>
    <property type="match status" value="1"/>
</dbReference>
<comment type="pathway">
    <text evidence="1">Cofactor biosynthesis; adenosylcobalamin biosynthesis.</text>
</comment>
<dbReference type="InterPro" id="IPR000878">
    <property type="entry name" value="4pyrrol_Mease"/>
</dbReference>
<evidence type="ECO:0000256" key="4">
    <source>
        <dbReference type="ARBA" id="ARBA00022603"/>
    </source>
</evidence>
<dbReference type="GO" id="GO:0030788">
    <property type="term" value="F:precorrin-2 C20-methyltransferase activity"/>
    <property type="evidence" value="ECO:0007669"/>
    <property type="project" value="UniProtKB-EC"/>
</dbReference>
<protein>
    <submittedName>
        <fullName evidence="9">Precorrin-2 C(20)-methyltransferase</fullName>
        <ecNumber evidence="9">2.1.1.130</ecNumber>
    </submittedName>
</protein>
<keyword evidence="3" id="KW-0169">Cobalamin biosynthesis</keyword>
<evidence type="ECO:0000256" key="6">
    <source>
        <dbReference type="ARBA" id="ARBA00022691"/>
    </source>
</evidence>
<evidence type="ECO:0000256" key="2">
    <source>
        <dbReference type="ARBA" id="ARBA00005879"/>
    </source>
</evidence>
<dbReference type="EC" id="2.1.1.130" evidence="9"/>
<dbReference type="GO" id="GO:0032259">
    <property type="term" value="P:methylation"/>
    <property type="evidence" value="ECO:0007669"/>
    <property type="project" value="UniProtKB-KW"/>
</dbReference>
<dbReference type="InterPro" id="IPR035996">
    <property type="entry name" value="4pyrrol_Methylase_sf"/>
</dbReference>
<dbReference type="Gene3D" id="3.30.950.10">
    <property type="entry name" value="Methyltransferase, Cobalt-precorrin-4 Transmethylase, Domain 2"/>
    <property type="match status" value="1"/>
</dbReference>
<dbReference type="AlphaFoldDB" id="A0A844GW73"/>
<proteinExistence type="inferred from homology"/>
<dbReference type="GO" id="GO:0009236">
    <property type="term" value="P:cobalamin biosynthetic process"/>
    <property type="evidence" value="ECO:0007669"/>
    <property type="project" value="UniProtKB-UniRule"/>
</dbReference>
<evidence type="ECO:0000313" key="10">
    <source>
        <dbReference type="Proteomes" id="UP000437131"/>
    </source>
</evidence>
<organism evidence="9 10">
    <name type="scientific">Cyanobacterium aponinum 0216</name>
    <dbReference type="NCBI Taxonomy" id="2676140"/>
    <lineage>
        <taxon>Bacteria</taxon>
        <taxon>Bacillati</taxon>
        <taxon>Cyanobacteriota</taxon>
        <taxon>Cyanophyceae</taxon>
        <taxon>Oscillatoriophycideae</taxon>
        <taxon>Chroococcales</taxon>
        <taxon>Geminocystaceae</taxon>
        <taxon>Cyanobacterium</taxon>
    </lineage>
</organism>
<dbReference type="Proteomes" id="UP000437131">
    <property type="component" value="Unassembled WGS sequence"/>
</dbReference>
<dbReference type="NCBIfam" id="NF004614">
    <property type="entry name" value="PRK05948.1"/>
    <property type="match status" value="1"/>
</dbReference>
<evidence type="ECO:0000256" key="1">
    <source>
        <dbReference type="ARBA" id="ARBA00004953"/>
    </source>
</evidence>
<evidence type="ECO:0000256" key="3">
    <source>
        <dbReference type="ARBA" id="ARBA00022573"/>
    </source>
</evidence>
<dbReference type="NCBIfam" id="TIGR01467">
    <property type="entry name" value="cobI_cbiL"/>
    <property type="match status" value="1"/>
</dbReference>
<dbReference type="PANTHER" id="PTHR43467">
    <property type="entry name" value="COBALT-PRECORRIN-2 C(20)-METHYLTRANSFERASE"/>
    <property type="match status" value="1"/>
</dbReference>
<dbReference type="Pfam" id="PF00590">
    <property type="entry name" value="TP_methylase"/>
    <property type="match status" value="1"/>
</dbReference>
<reference evidence="9 10" key="1">
    <citation type="submission" date="2019-11" db="EMBL/GenBank/DDBJ databases">
        <title>Isolation of a new High Light Tolerant Cyanobacteria.</title>
        <authorList>
            <person name="Dobson Z."/>
            <person name="Vaughn N."/>
            <person name="Vaughn M."/>
            <person name="Fromme P."/>
            <person name="Mazor Y."/>
        </authorList>
    </citation>
    <scope>NUCLEOTIDE SEQUENCE [LARGE SCALE GENOMIC DNA]</scope>
    <source>
        <strain evidence="9 10">0216</strain>
    </source>
</reference>
<sequence>MNSRIGTLYGVSVGTGDPELITIKALKVIKNSPIIAFPAGINQKLGKAETIIQNYLQPHQKKLSLTFPYTLSQEILERAWRKVALQVWEFLAKGLDVAFACEGDISFYSTFTYLAEYIKKIDSNLRIERIAGVSSPMVAASVLDIPLTVQDEKLVVLPAFYSVEELEKVLDWAEVIVLMKVASVYEKAWQILAQKGLLSSSYIVEKATQPEEKVYRNLTLLPHLKLNYFSILIIKNNPHNTQAI</sequence>
<dbReference type="InterPro" id="IPR014777">
    <property type="entry name" value="4pyrrole_Mease_sub1"/>
</dbReference>
<comment type="caution">
    <text evidence="9">The sequence shown here is derived from an EMBL/GenBank/DDBJ whole genome shotgun (WGS) entry which is preliminary data.</text>
</comment>
<keyword evidence="5 9" id="KW-0808">Transferase</keyword>
<dbReference type="PIRSF" id="PIRSF036427">
    <property type="entry name" value="Precrrn-2_mtase"/>
    <property type="match status" value="1"/>
</dbReference>
<dbReference type="RefSeq" id="WP_155083876.1">
    <property type="nucleotide sequence ID" value="NZ_WMIA01000010.1"/>
</dbReference>
<evidence type="ECO:0000313" key="9">
    <source>
        <dbReference type="EMBL" id="MTF39148.1"/>
    </source>
</evidence>
<keyword evidence="6" id="KW-0949">S-adenosyl-L-methionine</keyword>
<dbReference type="EMBL" id="WMIA01000010">
    <property type="protein sequence ID" value="MTF39148.1"/>
    <property type="molecule type" value="Genomic_DNA"/>
</dbReference>
<accession>A0A844GW73</accession>
<dbReference type="PANTHER" id="PTHR43467:SF2">
    <property type="entry name" value="COBALT-PRECORRIN-2 C(20)-METHYLTRANSFERASE"/>
    <property type="match status" value="1"/>
</dbReference>
<dbReference type="SUPFAM" id="SSF53790">
    <property type="entry name" value="Tetrapyrrole methylase"/>
    <property type="match status" value="1"/>
</dbReference>
<evidence type="ECO:0000259" key="8">
    <source>
        <dbReference type="Pfam" id="PF00590"/>
    </source>
</evidence>